<dbReference type="Pfam" id="PF12391">
    <property type="entry name" value="PCDO_beta_N"/>
    <property type="match status" value="1"/>
</dbReference>
<dbReference type="EMBL" id="JBHSXX010000001">
    <property type="protein sequence ID" value="MFC6870721.1"/>
    <property type="molecule type" value="Genomic_DNA"/>
</dbReference>
<feature type="region of interest" description="Disordered" evidence="4">
    <location>
        <begin position="1"/>
        <end position="29"/>
    </location>
</feature>
<dbReference type="NCBIfam" id="TIGR02422">
    <property type="entry name" value="protocat_beta"/>
    <property type="match status" value="1"/>
</dbReference>
<keyword evidence="3 6" id="KW-0560">Oxidoreductase</keyword>
<evidence type="ECO:0000256" key="2">
    <source>
        <dbReference type="ARBA" id="ARBA00022964"/>
    </source>
</evidence>
<name>A0ABW2C5S8_9PSEU</name>
<reference evidence="7" key="1">
    <citation type="journal article" date="2019" name="Int. J. Syst. Evol. Microbiol.">
        <title>The Global Catalogue of Microorganisms (GCM) 10K type strain sequencing project: providing services to taxonomists for standard genome sequencing and annotation.</title>
        <authorList>
            <consortium name="The Broad Institute Genomics Platform"/>
            <consortium name="The Broad Institute Genome Sequencing Center for Infectious Disease"/>
            <person name="Wu L."/>
            <person name="Ma J."/>
        </authorList>
    </citation>
    <scope>NUCLEOTIDE SEQUENCE [LARGE SCALE GENOMIC DNA]</scope>
    <source>
        <strain evidence="7">KCTC 32255</strain>
    </source>
</reference>
<protein>
    <submittedName>
        <fullName evidence="6">Protocatechuate 3,4-dioxygenase subunit beta</fullName>
        <ecNumber evidence="6">1.13.11.3</ecNumber>
    </submittedName>
</protein>
<evidence type="ECO:0000256" key="4">
    <source>
        <dbReference type="SAM" id="MobiDB-lite"/>
    </source>
</evidence>
<feature type="domain" description="Intradiol ring-cleavage dioxygenases" evidence="5">
    <location>
        <begin position="79"/>
        <end position="107"/>
    </location>
</feature>
<evidence type="ECO:0000256" key="3">
    <source>
        <dbReference type="ARBA" id="ARBA00023002"/>
    </source>
</evidence>
<dbReference type="Pfam" id="PF00775">
    <property type="entry name" value="Dioxygenase_C"/>
    <property type="match status" value="1"/>
</dbReference>
<dbReference type="RefSeq" id="WP_345405143.1">
    <property type="nucleotide sequence ID" value="NZ_BAABLA010000119.1"/>
</dbReference>
<dbReference type="EC" id="1.13.11.3" evidence="6"/>
<gene>
    <name evidence="6" type="primary">pcaH</name>
    <name evidence="6" type="ORF">ACFQGD_26675</name>
</gene>
<organism evidence="6 7">
    <name type="scientific">Haloechinothrix salitolerans</name>
    <dbReference type="NCBI Taxonomy" id="926830"/>
    <lineage>
        <taxon>Bacteria</taxon>
        <taxon>Bacillati</taxon>
        <taxon>Actinomycetota</taxon>
        <taxon>Actinomycetes</taxon>
        <taxon>Pseudonocardiales</taxon>
        <taxon>Pseudonocardiaceae</taxon>
        <taxon>Haloechinothrix</taxon>
    </lineage>
</organism>
<keyword evidence="7" id="KW-1185">Reference proteome</keyword>
<dbReference type="InterPro" id="IPR024756">
    <property type="entry name" value="PCDO_beta_N"/>
</dbReference>
<dbReference type="PANTHER" id="PTHR33711">
    <property type="entry name" value="DIOXYGENASE, PUTATIVE (AFU_ORTHOLOGUE AFUA_2G02910)-RELATED"/>
    <property type="match status" value="1"/>
</dbReference>
<dbReference type="Proteomes" id="UP001596337">
    <property type="component" value="Unassembled WGS sequence"/>
</dbReference>
<evidence type="ECO:0000313" key="6">
    <source>
        <dbReference type="EMBL" id="MFC6870721.1"/>
    </source>
</evidence>
<dbReference type="PROSITE" id="PS00083">
    <property type="entry name" value="INTRADIOL_DIOXYGENAS"/>
    <property type="match status" value="1"/>
</dbReference>
<feature type="compositionally biased region" description="Basic and acidic residues" evidence="4">
    <location>
        <begin position="8"/>
        <end position="18"/>
    </location>
</feature>
<dbReference type="InterPro" id="IPR000627">
    <property type="entry name" value="Intradiol_dOase_C"/>
</dbReference>
<dbReference type="SUPFAM" id="SSF49482">
    <property type="entry name" value="Aromatic compound dioxygenase"/>
    <property type="match status" value="1"/>
</dbReference>
<evidence type="ECO:0000256" key="1">
    <source>
        <dbReference type="ARBA" id="ARBA00007825"/>
    </source>
</evidence>
<evidence type="ECO:0000313" key="7">
    <source>
        <dbReference type="Proteomes" id="UP001596337"/>
    </source>
</evidence>
<proteinExistence type="inferred from homology"/>
<dbReference type="InterPro" id="IPR015889">
    <property type="entry name" value="Intradiol_dOase_core"/>
</dbReference>
<sequence length="238" mass="27094">MTTQEKLVGYRRDTKSHPPLDSPGYRSTALRHPTQPLTLLPHRLTEVTGPLLGPGRIGPLDHDLTRQHAGEPIGQRIIVYGRVLDADGRPIPDSLVEIWQANAGGRYRHTGDRWPSPLDPNFDGVGRTLTDADGRYEFVTIKPGAYPWRNHDNAWRPAHIHFSLFGRSFTQRLVTQMYFPDDPLFGQDPIFNSVPERARSRLIARFDLDRTQPEWALAFEFDIVLRGRDATPLEDHHG</sequence>
<comment type="similarity">
    <text evidence="1">Belongs to the intradiol ring-cleavage dioxygenase family.</text>
</comment>
<dbReference type="GO" id="GO:0018578">
    <property type="term" value="F:protocatechuate 3,4-dioxygenase activity"/>
    <property type="evidence" value="ECO:0007669"/>
    <property type="project" value="UniProtKB-EC"/>
</dbReference>
<evidence type="ECO:0000259" key="5">
    <source>
        <dbReference type="PROSITE" id="PS00083"/>
    </source>
</evidence>
<dbReference type="PANTHER" id="PTHR33711:SF10">
    <property type="entry name" value="INTRADIOL RING-CLEAVAGE DIOXYGENASES DOMAIN-CONTAINING PROTEIN"/>
    <property type="match status" value="1"/>
</dbReference>
<accession>A0ABW2C5S8</accession>
<comment type="caution">
    <text evidence="6">The sequence shown here is derived from an EMBL/GenBank/DDBJ whole genome shotgun (WGS) entry which is preliminary data.</text>
</comment>
<dbReference type="Gene3D" id="2.60.130.10">
    <property type="entry name" value="Aromatic compound dioxygenase"/>
    <property type="match status" value="1"/>
</dbReference>
<dbReference type="InterPro" id="IPR012785">
    <property type="entry name" value="Protocat_dOase_b"/>
</dbReference>
<dbReference type="InterPro" id="IPR050770">
    <property type="entry name" value="Intradiol_RC_Dioxygenase"/>
</dbReference>
<keyword evidence="2" id="KW-0223">Dioxygenase</keyword>